<keyword evidence="3" id="KW-1185">Reference proteome</keyword>
<dbReference type="InterPro" id="IPR045865">
    <property type="entry name" value="ACT-like_dom_sf"/>
</dbReference>
<feature type="region of interest" description="Disordered" evidence="1">
    <location>
        <begin position="80"/>
        <end position="100"/>
    </location>
</feature>
<evidence type="ECO:0000313" key="3">
    <source>
        <dbReference type="Proteomes" id="UP001056539"/>
    </source>
</evidence>
<proteinExistence type="predicted"/>
<accession>A0AAX3BBF7</accession>
<gene>
    <name evidence="2" type="ORF">KDW03_08620</name>
</gene>
<reference evidence="2" key="1">
    <citation type="submission" date="2021-04" db="EMBL/GenBank/DDBJ databases">
        <authorList>
            <person name="Postec A."/>
        </authorList>
    </citation>
    <scope>NUCLEOTIDE SEQUENCE</scope>
    <source>
        <strain evidence="2">F1F22</strain>
    </source>
</reference>
<dbReference type="AlphaFoldDB" id="A0AAX3BBF7"/>
<dbReference type="NCBIfam" id="TIGR03959">
    <property type="entry name" value="hyd_TM1266"/>
    <property type="match status" value="1"/>
</dbReference>
<reference evidence="2" key="2">
    <citation type="submission" date="2022-06" db="EMBL/GenBank/DDBJ databases">
        <title>Thermospira aquatica gen. nov., sp. nov.</title>
        <authorList>
            <person name="Ben Ali Gam Z."/>
            <person name="Labat M."/>
        </authorList>
    </citation>
    <scope>NUCLEOTIDE SEQUENCE</scope>
    <source>
        <strain evidence="2">F1F22</strain>
    </source>
</reference>
<dbReference type="Gene3D" id="3.30.70.1150">
    <property type="entry name" value="ACT-like. Chain A, domain 2"/>
    <property type="match status" value="1"/>
</dbReference>
<dbReference type="InterPro" id="IPR027271">
    <property type="entry name" value="Acetolactate_synth/TF_NikR_C"/>
</dbReference>
<dbReference type="Proteomes" id="UP001056539">
    <property type="component" value="Chromosome"/>
</dbReference>
<dbReference type="RefSeq" id="WP_271434680.1">
    <property type="nucleotide sequence ID" value="NZ_CP073355.1"/>
</dbReference>
<evidence type="ECO:0000313" key="2">
    <source>
        <dbReference type="EMBL" id="URA09548.1"/>
    </source>
</evidence>
<dbReference type="Pfam" id="PF21699">
    <property type="entry name" value="TM1266-like"/>
    <property type="match status" value="1"/>
</dbReference>
<evidence type="ECO:0000256" key="1">
    <source>
        <dbReference type="SAM" id="MobiDB-lite"/>
    </source>
</evidence>
<protein>
    <submittedName>
        <fullName evidence="2">Iron-only hydrogenase system regulator</fullName>
    </submittedName>
</protein>
<sequence>MDKRIGIIGIMIEDFSQVGTVSRILSEYGDTIIGRQGINLKTNHLRVISLIVEATTDEIGALTGKLGRLHGVRVKSILSRTQEEKDANPPDQNDVVYPER</sequence>
<dbReference type="EMBL" id="CP073355">
    <property type="protein sequence ID" value="URA09548.1"/>
    <property type="molecule type" value="Genomic_DNA"/>
</dbReference>
<dbReference type="KEGG" id="taqu:KDW03_08620"/>
<name>A0AAX3BBF7_9SPIR</name>
<organism evidence="2 3">
    <name type="scientific">Thermospira aquatica</name>
    <dbReference type="NCBI Taxonomy" id="2828656"/>
    <lineage>
        <taxon>Bacteria</taxon>
        <taxon>Pseudomonadati</taxon>
        <taxon>Spirochaetota</taxon>
        <taxon>Spirochaetia</taxon>
        <taxon>Brevinematales</taxon>
        <taxon>Thermospiraceae</taxon>
        <taxon>Thermospira</taxon>
    </lineage>
</organism>
<dbReference type="SUPFAM" id="SSF55021">
    <property type="entry name" value="ACT-like"/>
    <property type="match status" value="1"/>
</dbReference>
<dbReference type="InterPro" id="IPR023860">
    <property type="entry name" value="FeFe-hyd_TM1266"/>
</dbReference>